<dbReference type="EC" id="4.2.1.2" evidence="2"/>
<dbReference type="Gene3D" id="1.20.200.10">
    <property type="entry name" value="Fumarase/aspartase (Central domain)"/>
    <property type="match status" value="1"/>
</dbReference>
<proteinExistence type="inferred from homology"/>
<dbReference type="PANTHER" id="PTHR11444:SF1">
    <property type="entry name" value="FUMARATE HYDRATASE, MITOCHONDRIAL"/>
    <property type="match status" value="1"/>
</dbReference>
<protein>
    <recommendedName>
        <fullName evidence="2">fumarate hydratase</fullName>
        <ecNumber evidence="2">4.2.1.2</ecNumber>
    </recommendedName>
</protein>
<feature type="domain" description="Fumarate lyase N-terminal" evidence="4">
    <location>
        <begin position="32"/>
        <end position="364"/>
    </location>
</feature>
<gene>
    <name evidence="7" type="primary">Fum4</name>
</gene>
<dbReference type="FunFam" id="1.10.275.10:FF:000001">
    <property type="entry name" value="Fumarate hydratase, mitochondrial"/>
    <property type="match status" value="1"/>
</dbReference>
<feature type="domain" description="Fumarase C C-terminal" evidence="5">
    <location>
        <begin position="430"/>
        <end position="481"/>
    </location>
</feature>
<dbReference type="GO" id="GO:0006099">
    <property type="term" value="P:tricarboxylic acid cycle"/>
    <property type="evidence" value="ECO:0007669"/>
    <property type="project" value="UniProtKB-UniPathway"/>
</dbReference>
<evidence type="ECO:0000256" key="1">
    <source>
        <dbReference type="ARBA" id="ARBA00009084"/>
    </source>
</evidence>
<evidence type="ECO:0000313" key="7">
    <source>
        <dbReference type="RefSeq" id="XP_017022165.1"/>
    </source>
</evidence>
<dbReference type="InterPro" id="IPR005677">
    <property type="entry name" value="Fum_hydII"/>
</dbReference>
<dbReference type="FunFam" id="1.20.200.10:FF:000001">
    <property type="entry name" value="Fumarate hydratase, mitochondrial"/>
    <property type="match status" value="1"/>
</dbReference>
<organism evidence="6 7">
    <name type="scientific">Drosophila kikkawai</name>
    <name type="common">Fruit fly</name>
    <dbReference type="NCBI Taxonomy" id="30033"/>
    <lineage>
        <taxon>Eukaryota</taxon>
        <taxon>Metazoa</taxon>
        <taxon>Ecdysozoa</taxon>
        <taxon>Arthropoda</taxon>
        <taxon>Hexapoda</taxon>
        <taxon>Insecta</taxon>
        <taxon>Pterygota</taxon>
        <taxon>Neoptera</taxon>
        <taxon>Endopterygota</taxon>
        <taxon>Diptera</taxon>
        <taxon>Brachycera</taxon>
        <taxon>Muscomorpha</taxon>
        <taxon>Ephydroidea</taxon>
        <taxon>Drosophilidae</taxon>
        <taxon>Drosophila</taxon>
        <taxon>Sophophora</taxon>
    </lineage>
</organism>
<dbReference type="Gene3D" id="1.10.275.10">
    <property type="entry name" value="Fumarase/aspartase (N-terminal domain)"/>
    <property type="match status" value="1"/>
</dbReference>
<dbReference type="InterPro" id="IPR018951">
    <property type="entry name" value="Fumarase_C_C"/>
</dbReference>
<evidence type="ECO:0000313" key="6">
    <source>
        <dbReference type="Proteomes" id="UP001652661"/>
    </source>
</evidence>
<dbReference type="InterPro" id="IPR000362">
    <property type="entry name" value="Fumarate_lyase_fam"/>
</dbReference>
<comment type="similarity">
    <text evidence="1">Belongs to the class-II fumarase/aspartase family. Fumarase subfamily.</text>
</comment>
<name>A0A6P4I226_DROKI</name>
<dbReference type="OrthoDB" id="1738025at2759"/>
<dbReference type="Gene3D" id="1.10.40.30">
    <property type="entry name" value="Fumarase/aspartase (C-terminal domain)"/>
    <property type="match status" value="1"/>
</dbReference>
<evidence type="ECO:0000256" key="2">
    <source>
        <dbReference type="ARBA" id="ARBA00012921"/>
    </source>
</evidence>
<dbReference type="InterPro" id="IPR024083">
    <property type="entry name" value="Fumarase/histidase_N"/>
</dbReference>
<dbReference type="Pfam" id="PF00206">
    <property type="entry name" value="Lyase_1"/>
    <property type="match status" value="1"/>
</dbReference>
<keyword evidence="6" id="KW-1185">Reference proteome</keyword>
<dbReference type="Pfam" id="PF10415">
    <property type="entry name" value="FumaraseC_C"/>
    <property type="match status" value="1"/>
</dbReference>
<dbReference type="PANTHER" id="PTHR11444">
    <property type="entry name" value="ASPARTATEAMMONIA/ARGININOSUCCINATE/ADENYLOSUCCINATE LYASE"/>
    <property type="match status" value="1"/>
</dbReference>
<sequence length="485" mass="53229">MSFDQKEIFSLMYKLARLIVPDTRVENDSEGPVHIPLDRMYGPMTMRSLMKFPIGGVEERMPRPIIKAMGMVKKAAAEANKMNGMEERLCEAISKACDDVISGKLYDEEHFPLVIWQAGSGEHTNMNVNEVVCNRAIEIIGGQMGTREPVDPNEHVNLSQSPNDTFSTAVRIAVAMELQEKMYPALRTFVDLLGKKSSAWAVIVKIGRTHLMDAVPLTLGQEFSGYCQQLTNGRARLDSALDRLYELPMGGHEVGTGLNTKQGFDETCIKRIAQISCLPFVKSPNFFESLSTCDALVELHGELNTIATSLMKIVNDIRLLASGPRSGLGELILPENETVNPLVPGTVIPSQCDAISMICAQVMGNHVAVSMGACSGHFQLNAFMPMIAANVLRSITLLGDGMRSFCTNCLEGIEPHNANIEKFTKISLMLVTALSPHIGYERSAAIARAAHRNGTTLKQEAMNAGIDIDDFKKWVQINDMLQPSD</sequence>
<reference evidence="6" key="1">
    <citation type="submission" date="2025-05" db="UniProtKB">
        <authorList>
            <consortium name="RefSeq"/>
        </authorList>
    </citation>
    <scope>NUCLEOTIDE SEQUENCE [LARGE SCALE GENOMIC DNA]</scope>
    <source>
        <strain evidence="6">14028-0561.14</strain>
    </source>
</reference>
<dbReference type="Proteomes" id="UP001652661">
    <property type="component" value="Chromosome 2L"/>
</dbReference>
<accession>A0A6P4I226</accession>
<dbReference type="GO" id="GO:0006106">
    <property type="term" value="P:fumarate metabolic process"/>
    <property type="evidence" value="ECO:0007669"/>
    <property type="project" value="InterPro"/>
</dbReference>
<evidence type="ECO:0000259" key="4">
    <source>
        <dbReference type="Pfam" id="PF00206"/>
    </source>
</evidence>
<dbReference type="AlphaFoldDB" id="A0A6P4I226"/>
<keyword evidence="3" id="KW-0456">Lyase</keyword>
<dbReference type="InterPro" id="IPR008948">
    <property type="entry name" value="L-Aspartase-like"/>
</dbReference>
<dbReference type="GO" id="GO:0006108">
    <property type="term" value="P:malate metabolic process"/>
    <property type="evidence" value="ECO:0007669"/>
    <property type="project" value="TreeGrafter"/>
</dbReference>
<dbReference type="InterPro" id="IPR022761">
    <property type="entry name" value="Fumarate_lyase_N"/>
</dbReference>
<dbReference type="CDD" id="cd01362">
    <property type="entry name" value="Fumarase_classII"/>
    <property type="match status" value="1"/>
</dbReference>
<dbReference type="GO" id="GO:0005739">
    <property type="term" value="C:mitochondrion"/>
    <property type="evidence" value="ECO:0007669"/>
    <property type="project" value="TreeGrafter"/>
</dbReference>
<dbReference type="GO" id="GO:0004333">
    <property type="term" value="F:fumarate hydratase activity"/>
    <property type="evidence" value="ECO:0007669"/>
    <property type="project" value="UniProtKB-EC"/>
</dbReference>
<evidence type="ECO:0000256" key="3">
    <source>
        <dbReference type="ARBA" id="ARBA00023239"/>
    </source>
</evidence>
<dbReference type="FunFam" id="1.10.40.30:FF:000002">
    <property type="entry name" value="Fumarate hydratase class II"/>
    <property type="match status" value="1"/>
</dbReference>
<evidence type="ECO:0000259" key="5">
    <source>
        <dbReference type="Pfam" id="PF10415"/>
    </source>
</evidence>
<dbReference type="RefSeq" id="XP_017022165.1">
    <property type="nucleotide sequence ID" value="XM_017166676.3"/>
</dbReference>
<dbReference type="PRINTS" id="PR00149">
    <property type="entry name" value="FUMRATELYASE"/>
</dbReference>
<dbReference type="SUPFAM" id="SSF48557">
    <property type="entry name" value="L-aspartase-like"/>
    <property type="match status" value="1"/>
</dbReference>
<dbReference type="UniPathway" id="UPA00223">
    <property type="reaction ID" value="UER01007"/>
</dbReference>
<reference evidence="7" key="2">
    <citation type="submission" date="2025-08" db="UniProtKB">
        <authorList>
            <consortium name="RefSeq"/>
        </authorList>
    </citation>
    <scope>IDENTIFICATION</scope>
    <source>
        <strain evidence="7">14028-0561.14</strain>
        <tissue evidence="7">Whole fly</tissue>
    </source>
</reference>